<dbReference type="EMBL" id="CP006365">
    <property type="protein sequence ID" value="AGU15892.1"/>
    <property type="molecule type" value="Genomic_DNA"/>
</dbReference>
<dbReference type="OrthoDB" id="5969911at2"/>
<accession>U3GZY6</accession>
<sequence length="413" mass="43869">MSLRLPTGPPSASHGLSTLEAALRVWAQQLSDHRELVSDSWYAHLGRSVSGAAFDEAFTAHLRLTSPAEQVISVLQQAEGVTSAIATARRDLEQRVAEAIDHLAAVGIYLRSGNMLYAADHAVELLPDARALFDAFGQIAWAIDQHGADELRRIAQFTNPSLMPVLTATADGLDQLDAPWPPHPHDVELWVSQHPEVELLDSPGEGFAYAVGDPGASSHIIIVGGVGSSSDSSWERNLQRALTTAAATDSRVVMWTGYDAPGVLPFGISDRRAHDAAGDVHSFIEHYANQLRDNDSSSGSDRTLTLVGYSYGSLVAGLAARQGLPVDSMVFVGSPGTGAHDVEDLRIKPGGKVYAVMGTSDPIRVATSNHQGLFGPDPGGDSFGAIGVEVPADHSGYWESSDFLDVLRRASAP</sequence>
<dbReference type="eggNOG" id="COG1511">
    <property type="taxonomic scope" value="Bacteria"/>
</dbReference>
<proteinExistence type="predicted"/>
<dbReference type="KEGG" id="caz:CARG_08975"/>
<dbReference type="GeneID" id="78250525"/>
<dbReference type="ESTHER" id="9cory-u3gzy6">
    <property type="family name" value="Duf_1023"/>
</dbReference>
<gene>
    <name evidence="2" type="ORF">CARG_08975</name>
</gene>
<protein>
    <recommendedName>
        <fullName evidence="1">DUF1023 domain-containing protein</fullName>
    </recommendedName>
</protein>
<dbReference type="STRING" id="1348662.CARG_08975"/>
<dbReference type="Gene3D" id="3.40.50.1820">
    <property type="entry name" value="alpha/beta hydrolase"/>
    <property type="match status" value="1"/>
</dbReference>
<dbReference type="InterPro" id="IPR029058">
    <property type="entry name" value="AB_hydrolase_fold"/>
</dbReference>
<dbReference type="InterPro" id="IPR010427">
    <property type="entry name" value="DUF1023"/>
</dbReference>
<dbReference type="SUPFAM" id="SSF53474">
    <property type="entry name" value="alpha/beta-Hydrolases"/>
    <property type="match status" value="1"/>
</dbReference>
<evidence type="ECO:0000259" key="1">
    <source>
        <dbReference type="Pfam" id="PF06259"/>
    </source>
</evidence>
<dbReference type="AlphaFoldDB" id="U3GZY6"/>
<feature type="domain" description="DUF1023" evidence="1">
    <location>
        <begin position="210"/>
        <end position="365"/>
    </location>
</feature>
<dbReference type="Proteomes" id="UP000016943">
    <property type="component" value="Chromosome"/>
</dbReference>
<keyword evidence="3" id="KW-1185">Reference proteome</keyword>
<evidence type="ECO:0000313" key="3">
    <source>
        <dbReference type="Proteomes" id="UP000016943"/>
    </source>
</evidence>
<organism evidence="2 3">
    <name type="scientific">Corynebacterium argentoratense DSM 44202</name>
    <dbReference type="NCBI Taxonomy" id="1348662"/>
    <lineage>
        <taxon>Bacteria</taxon>
        <taxon>Bacillati</taxon>
        <taxon>Actinomycetota</taxon>
        <taxon>Actinomycetes</taxon>
        <taxon>Mycobacteriales</taxon>
        <taxon>Corynebacteriaceae</taxon>
        <taxon>Corynebacterium</taxon>
    </lineage>
</organism>
<dbReference type="Pfam" id="PF06259">
    <property type="entry name" value="Abhydrolase_8"/>
    <property type="match status" value="1"/>
</dbReference>
<reference evidence="2 3" key="1">
    <citation type="journal article" date="2013" name="Genome Announc.">
        <title>Whole-Genome Sequence of the Clinical Strain Corynebacterium argentoratense DSM 44202, Isolated from a Human Throat Specimen.</title>
        <authorList>
            <person name="Bomholt C."/>
            <person name="Glaub A."/>
            <person name="Gravermann K."/>
            <person name="Albersmeier A."/>
            <person name="Brinkrolf K."/>
            <person name="Ruckert C."/>
            <person name="Tauch A."/>
        </authorList>
    </citation>
    <scope>NUCLEOTIDE SEQUENCE [LARGE SCALE GENOMIC DNA]</scope>
    <source>
        <strain evidence="2">DSM 44202</strain>
    </source>
</reference>
<name>U3GZY6_9CORY</name>
<dbReference type="HOGENOM" id="CLU_059711_0_0_11"/>
<dbReference type="PATRIC" id="fig|1348662.3.peg.1772"/>
<dbReference type="RefSeq" id="WP_021012288.1">
    <property type="nucleotide sequence ID" value="NC_022198.1"/>
</dbReference>
<evidence type="ECO:0000313" key="2">
    <source>
        <dbReference type="EMBL" id="AGU15892.1"/>
    </source>
</evidence>